<comment type="caution">
    <text evidence="1">The sequence shown here is derived from an EMBL/GenBank/DDBJ whole genome shotgun (WGS) entry which is preliminary data.</text>
</comment>
<protein>
    <submittedName>
        <fullName evidence="1">Hydrolase</fullName>
    </submittedName>
</protein>
<dbReference type="CDD" id="cd02603">
    <property type="entry name" value="HAD_sEH-N_like"/>
    <property type="match status" value="1"/>
</dbReference>
<dbReference type="Proteomes" id="UP000603865">
    <property type="component" value="Unassembled WGS sequence"/>
</dbReference>
<dbReference type="InterPro" id="IPR006439">
    <property type="entry name" value="HAD-SF_hydro_IA"/>
</dbReference>
<gene>
    <name evidence="1" type="ORF">GCM10008957_03060</name>
</gene>
<dbReference type="GO" id="GO:0016787">
    <property type="term" value="F:hydrolase activity"/>
    <property type="evidence" value="ECO:0007669"/>
    <property type="project" value="UniProtKB-KW"/>
</dbReference>
<dbReference type="Gene3D" id="1.10.150.240">
    <property type="entry name" value="Putative phosphatase, domain 2"/>
    <property type="match status" value="1"/>
</dbReference>
<proteinExistence type="predicted"/>
<keyword evidence="1" id="KW-0378">Hydrolase</keyword>
<dbReference type="InterPro" id="IPR036412">
    <property type="entry name" value="HAD-like_sf"/>
</dbReference>
<dbReference type="Pfam" id="PF00702">
    <property type="entry name" value="Hydrolase"/>
    <property type="match status" value="1"/>
</dbReference>
<reference evidence="1" key="1">
    <citation type="journal article" date="2014" name="Int. J. Syst. Evol. Microbiol.">
        <title>Complete genome sequence of Corynebacterium casei LMG S-19264T (=DSM 44701T), isolated from a smear-ripened cheese.</title>
        <authorList>
            <consortium name="US DOE Joint Genome Institute (JGI-PGF)"/>
            <person name="Walter F."/>
            <person name="Albersmeier A."/>
            <person name="Kalinowski J."/>
            <person name="Ruckert C."/>
        </authorList>
    </citation>
    <scope>NUCLEOTIDE SEQUENCE</scope>
    <source>
        <strain evidence="1">JCM 31311</strain>
    </source>
</reference>
<dbReference type="PANTHER" id="PTHR43611:SF3">
    <property type="entry name" value="FLAVIN MONONUCLEOTIDE HYDROLASE 1, CHLOROPLATIC"/>
    <property type="match status" value="1"/>
</dbReference>
<reference evidence="1" key="2">
    <citation type="submission" date="2020-09" db="EMBL/GenBank/DDBJ databases">
        <authorList>
            <person name="Sun Q."/>
            <person name="Ohkuma M."/>
        </authorList>
    </citation>
    <scope>NUCLEOTIDE SEQUENCE</scope>
    <source>
        <strain evidence="1">JCM 31311</strain>
    </source>
</reference>
<dbReference type="InterPro" id="IPR023198">
    <property type="entry name" value="PGP-like_dom2"/>
</dbReference>
<sequence>MTQSTIRALFWDIGGVLLSNGWDRDQRREVVTHFGLDAEDFQERHKMIVPELEIGRLSLDDYLTQTVFHQARDFSRADFVAAMEAQSVALPGTLELARELGEKWRMYALNNESRELNAFRRHAFDLDGPLLAFFSSCYLGLAKPNPAIYRTALDLAGVTGVQAVMVDDRLQNVEAARSVGMHAVQVTSAEQLRSALAALGVQ</sequence>
<dbReference type="Gene3D" id="3.40.50.1000">
    <property type="entry name" value="HAD superfamily/HAD-like"/>
    <property type="match status" value="1"/>
</dbReference>
<name>A0A918F232_9DEIO</name>
<dbReference type="AlphaFoldDB" id="A0A918F232"/>
<dbReference type="EMBL" id="BMQL01000001">
    <property type="protein sequence ID" value="GGQ94312.1"/>
    <property type="molecule type" value="Genomic_DNA"/>
</dbReference>
<dbReference type="InterPro" id="IPR023214">
    <property type="entry name" value="HAD_sf"/>
</dbReference>
<evidence type="ECO:0000313" key="2">
    <source>
        <dbReference type="Proteomes" id="UP000603865"/>
    </source>
</evidence>
<evidence type="ECO:0000313" key="1">
    <source>
        <dbReference type="EMBL" id="GGQ94312.1"/>
    </source>
</evidence>
<organism evidence="1 2">
    <name type="scientific">Deinococcus ruber</name>
    <dbReference type="NCBI Taxonomy" id="1848197"/>
    <lineage>
        <taxon>Bacteria</taxon>
        <taxon>Thermotogati</taxon>
        <taxon>Deinococcota</taxon>
        <taxon>Deinococci</taxon>
        <taxon>Deinococcales</taxon>
        <taxon>Deinococcaceae</taxon>
        <taxon>Deinococcus</taxon>
    </lineage>
</organism>
<keyword evidence="2" id="KW-1185">Reference proteome</keyword>
<accession>A0A918F232</accession>
<dbReference type="SUPFAM" id="SSF56784">
    <property type="entry name" value="HAD-like"/>
    <property type="match status" value="1"/>
</dbReference>
<dbReference type="NCBIfam" id="TIGR01509">
    <property type="entry name" value="HAD-SF-IA-v3"/>
    <property type="match status" value="1"/>
</dbReference>
<dbReference type="SFLD" id="SFLDS00003">
    <property type="entry name" value="Haloacid_Dehalogenase"/>
    <property type="match status" value="1"/>
</dbReference>
<dbReference type="RefSeq" id="WP_189087708.1">
    <property type="nucleotide sequence ID" value="NZ_BMQL01000001.1"/>
</dbReference>
<dbReference type="SFLD" id="SFLDG01129">
    <property type="entry name" value="C1.5:_HAD__Beta-PGM__Phosphata"/>
    <property type="match status" value="1"/>
</dbReference>
<dbReference type="PANTHER" id="PTHR43611">
    <property type="entry name" value="ALPHA-D-GLUCOSE 1-PHOSPHATE PHOSPHATASE"/>
    <property type="match status" value="1"/>
</dbReference>